<dbReference type="RefSeq" id="WP_012633951.1">
    <property type="nucleotide sequence ID" value="NC_011891.1"/>
</dbReference>
<evidence type="ECO:0000259" key="2">
    <source>
        <dbReference type="Pfam" id="PF00582"/>
    </source>
</evidence>
<dbReference type="PANTHER" id="PTHR46268:SF6">
    <property type="entry name" value="UNIVERSAL STRESS PROTEIN UP12"/>
    <property type="match status" value="1"/>
</dbReference>
<dbReference type="AlphaFoldDB" id="B8JEQ2"/>
<evidence type="ECO:0000256" key="1">
    <source>
        <dbReference type="ARBA" id="ARBA00008791"/>
    </source>
</evidence>
<dbReference type="InterPro" id="IPR006016">
    <property type="entry name" value="UspA"/>
</dbReference>
<reference evidence="3" key="1">
    <citation type="submission" date="2009-01" db="EMBL/GenBank/DDBJ databases">
        <title>Complete sequence of Anaeromyxobacter dehalogenans 2CP-1.</title>
        <authorList>
            <consortium name="US DOE Joint Genome Institute"/>
            <person name="Lucas S."/>
            <person name="Copeland A."/>
            <person name="Lapidus A."/>
            <person name="Glavina del Rio T."/>
            <person name="Dalin E."/>
            <person name="Tice H."/>
            <person name="Bruce D."/>
            <person name="Goodwin L."/>
            <person name="Pitluck S."/>
            <person name="Saunders E."/>
            <person name="Brettin T."/>
            <person name="Detter J.C."/>
            <person name="Han C."/>
            <person name="Larimer F."/>
            <person name="Land M."/>
            <person name="Hauser L."/>
            <person name="Kyrpides N."/>
            <person name="Ovchinnikova G."/>
            <person name="Beliaev A.S."/>
            <person name="Richardson P."/>
        </authorList>
    </citation>
    <scope>NUCLEOTIDE SEQUENCE</scope>
    <source>
        <strain evidence="3">2CP-1</strain>
    </source>
</reference>
<name>B8JEQ2_ANAD2</name>
<accession>B8JEQ2</accession>
<dbReference type="SUPFAM" id="SSF52402">
    <property type="entry name" value="Adenine nucleotide alpha hydrolases-like"/>
    <property type="match status" value="1"/>
</dbReference>
<dbReference type="HOGENOM" id="CLU_049301_11_2_7"/>
<evidence type="ECO:0000313" key="3">
    <source>
        <dbReference type="EMBL" id="ACL66198.1"/>
    </source>
</evidence>
<dbReference type="PRINTS" id="PR01438">
    <property type="entry name" value="UNVRSLSTRESS"/>
</dbReference>
<dbReference type="Gene3D" id="3.40.50.620">
    <property type="entry name" value="HUPs"/>
    <property type="match status" value="1"/>
</dbReference>
<dbReference type="Pfam" id="PF00582">
    <property type="entry name" value="Usp"/>
    <property type="match status" value="1"/>
</dbReference>
<dbReference type="EMBL" id="CP001359">
    <property type="protein sequence ID" value="ACL66198.1"/>
    <property type="molecule type" value="Genomic_DNA"/>
</dbReference>
<protein>
    <submittedName>
        <fullName evidence="3">UspA domain protein</fullName>
    </submittedName>
</protein>
<proteinExistence type="inferred from homology"/>
<dbReference type="KEGG" id="acp:A2cp1_2861"/>
<dbReference type="Proteomes" id="UP000007089">
    <property type="component" value="Chromosome"/>
</dbReference>
<gene>
    <name evidence="3" type="ordered locus">A2cp1_2861</name>
</gene>
<keyword evidence="4" id="KW-1185">Reference proteome</keyword>
<sequence length="134" mass="14317">MIEIPWKTVCCPVDLSDASRAALRVASDVCRRLDASLTLLHVQEGAPAAERLAEWRAAAEAAGVKRVSAEETGGDPETAIAEWVDAHGVDLVVMGTHGRTGRTHALVGSVAESTVRRARCPVMVVHDEWTGTLH</sequence>
<dbReference type="CDD" id="cd00293">
    <property type="entry name" value="USP-like"/>
    <property type="match status" value="1"/>
</dbReference>
<dbReference type="InterPro" id="IPR006015">
    <property type="entry name" value="Universal_stress_UspA"/>
</dbReference>
<evidence type="ECO:0000313" key="4">
    <source>
        <dbReference type="Proteomes" id="UP000007089"/>
    </source>
</evidence>
<dbReference type="PANTHER" id="PTHR46268">
    <property type="entry name" value="STRESS RESPONSE PROTEIN NHAX"/>
    <property type="match status" value="1"/>
</dbReference>
<feature type="domain" description="UspA" evidence="2">
    <location>
        <begin position="49"/>
        <end position="126"/>
    </location>
</feature>
<comment type="similarity">
    <text evidence="1">Belongs to the universal stress protein A family.</text>
</comment>
<dbReference type="InterPro" id="IPR014729">
    <property type="entry name" value="Rossmann-like_a/b/a_fold"/>
</dbReference>
<organism evidence="3 4">
    <name type="scientific">Anaeromyxobacter dehalogenans (strain ATCC BAA-258 / DSM 21875 / 2CP-1)</name>
    <dbReference type="NCBI Taxonomy" id="455488"/>
    <lineage>
        <taxon>Bacteria</taxon>
        <taxon>Pseudomonadati</taxon>
        <taxon>Myxococcota</taxon>
        <taxon>Myxococcia</taxon>
        <taxon>Myxococcales</taxon>
        <taxon>Cystobacterineae</taxon>
        <taxon>Anaeromyxobacteraceae</taxon>
        <taxon>Anaeromyxobacter</taxon>
    </lineage>
</organism>